<organism evidence="22 23">
    <name type="scientific">Nautilia profundicola (strain ATCC BAA-1463 / DSM 18972 / AmH)</name>
    <dbReference type="NCBI Taxonomy" id="598659"/>
    <lineage>
        <taxon>Bacteria</taxon>
        <taxon>Pseudomonadati</taxon>
        <taxon>Campylobacterota</taxon>
        <taxon>Epsilonproteobacteria</taxon>
        <taxon>Nautiliales</taxon>
        <taxon>Nautiliaceae</taxon>
        <taxon>Nautilia</taxon>
    </lineage>
</organism>
<feature type="binding site" evidence="18">
    <location>
        <position position="57"/>
    </location>
    <ligand>
        <name>K(+)</name>
        <dbReference type="ChEBI" id="CHEBI:29103"/>
    </ligand>
</feature>
<evidence type="ECO:0000256" key="10">
    <source>
        <dbReference type="ARBA" id="ARBA00023027"/>
    </source>
</evidence>
<keyword evidence="10 17" id="KW-0520">NAD</keyword>
<evidence type="ECO:0000256" key="5">
    <source>
        <dbReference type="ARBA" id="ARBA00022723"/>
    </source>
</evidence>
<sequence>MKPAFKEVYTFDKKCYEEYKLTEDILMEHAAYSMALEIFKRVPKNSVVNIVAGPGNNGADGVTLARILLGDYHVNLYMPLGAKSVMCKLQLERFKAVGGVVENKYKNCDCLVDAIFGSGLKRDLSDNIVSIINKMNHLQALKIACDIPTGIDDSGNLRPVAFRADLTVTMGAEKISLYSDAAKDYVGEIIKADLGVSFTKYIHKCCYFILEKDDLITPIRKRQNTHKRSYGHLGVLVGDKPGAGILASQAAFNYGCGLVSVVSREKIQTPYEIMQTGKIENFSALAFGMGMNNHFDDILDDIVKLEIPMVIDADMFYKEKIKSFLNKKAVLTPHPKEFASLLKILELGEYNVKEVQERRFELAEKFSEKYPHVVLLLKGANKIIAYNKKLFIDPNGDVALAKGGSGDVLAGIIGSLLAQGWHPLKAAIHGSLAHSLAGHYNPNYALTPTKIIKNLEKLI</sequence>
<comment type="similarity">
    <text evidence="18">Belongs to the NnrE/AIBP family.</text>
</comment>
<dbReference type="HAMAP" id="MF_01965">
    <property type="entry name" value="NADHX_dehydratase"/>
    <property type="match status" value="1"/>
</dbReference>
<evidence type="ECO:0000256" key="13">
    <source>
        <dbReference type="ARBA" id="ARBA00023268"/>
    </source>
</evidence>
<dbReference type="PIRSF" id="PIRSF017184">
    <property type="entry name" value="Nnr"/>
    <property type="match status" value="1"/>
</dbReference>
<keyword evidence="11 18" id="KW-0413">Isomerase</keyword>
<dbReference type="PANTHER" id="PTHR12592:SF0">
    <property type="entry name" value="ATP-DEPENDENT (S)-NAD(P)H-HYDRATE DEHYDRATASE"/>
    <property type="match status" value="1"/>
</dbReference>
<evidence type="ECO:0000256" key="6">
    <source>
        <dbReference type="ARBA" id="ARBA00022741"/>
    </source>
</evidence>
<evidence type="ECO:0000256" key="2">
    <source>
        <dbReference type="ARBA" id="ARBA00000909"/>
    </source>
</evidence>
<dbReference type="NCBIfam" id="TIGR00196">
    <property type="entry name" value="yjeF_cterm"/>
    <property type="match status" value="1"/>
</dbReference>
<dbReference type="Pfam" id="PF03853">
    <property type="entry name" value="YjeF_N"/>
    <property type="match status" value="1"/>
</dbReference>
<dbReference type="PROSITE" id="PS01050">
    <property type="entry name" value="YJEF_C_2"/>
    <property type="match status" value="1"/>
</dbReference>
<protein>
    <recommendedName>
        <fullName evidence="19">Bifunctional NAD(P)H-hydrate repair enzyme</fullName>
    </recommendedName>
    <alternativeName>
        <fullName evidence="19">Nicotinamide nucleotide repair protein</fullName>
    </alternativeName>
    <domain>
        <recommendedName>
            <fullName evidence="19">ADP-dependent (S)-NAD(P)H-hydrate dehydratase</fullName>
            <ecNumber evidence="19">4.2.1.136</ecNumber>
        </recommendedName>
        <alternativeName>
            <fullName evidence="19">ADP-dependent NAD(P)HX dehydratase</fullName>
        </alternativeName>
    </domain>
    <domain>
        <recommendedName>
            <fullName evidence="19">NAD(P)H-hydrate epimerase</fullName>
            <ecNumber evidence="19">5.1.99.6</ecNumber>
        </recommendedName>
    </domain>
</protein>
<dbReference type="AlphaFoldDB" id="B9L6W8"/>
<comment type="function">
    <text evidence="17">Catalyzes the dehydration of the S-form of NAD(P)HX at the expense of ADP, which is converted to AMP. Together with NAD(P)HX epimerase, which catalyzes the epimerization of the S- and R-forms, the enzyme allows the repair of both epimers of NAD(P)HX, a damaged form of NAD(P)H that is a result of enzymatic or heat-dependent hydration.</text>
</comment>
<accession>B9L6W8</accession>
<evidence type="ECO:0000259" key="20">
    <source>
        <dbReference type="PROSITE" id="PS51383"/>
    </source>
</evidence>
<feature type="binding site" evidence="17">
    <location>
        <position position="290"/>
    </location>
    <ligand>
        <name>(6S)-NADPHX</name>
        <dbReference type="ChEBI" id="CHEBI:64076"/>
    </ligand>
</feature>
<dbReference type="eggNOG" id="COG0063">
    <property type="taxonomic scope" value="Bacteria"/>
</dbReference>
<reference evidence="22 23" key="1">
    <citation type="journal article" date="2009" name="PLoS Genet.">
        <title>Adaptations to submarine hydrothermal environments exemplified by the genome of Nautilia profundicola.</title>
        <authorList>
            <person name="Campbell B.J."/>
            <person name="Smith J.L."/>
            <person name="Hanson T.E."/>
            <person name="Klotz M.G."/>
            <person name="Stein L.Y."/>
            <person name="Lee C.K."/>
            <person name="Wu D."/>
            <person name="Robinson J.M."/>
            <person name="Khouri H.M."/>
            <person name="Eisen J.A."/>
            <person name="Cary S.C."/>
        </authorList>
    </citation>
    <scope>NUCLEOTIDE SEQUENCE [LARGE SCALE GENOMIC DNA]</scope>
    <source>
        <strain evidence="23">ATCC BAA-1463 / DSM 18972 / AmH</strain>
    </source>
</reference>
<evidence type="ECO:0000256" key="3">
    <source>
        <dbReference type="ARBA" id="ARBA00006001"/>
    </source>
</evidence>
<dbReference type="RefSeq" id="WP_015902306.1">
    <property type="nucleotide sequence ID" value="NC_012115.1"/>
</dbReference>
<feature type="binding site" evidence="17">
    <location>
        <position position="406"/>
    </location>
    <ligand>
        <name>AMP</name>
        <dbReference type="ChEBI" id="CHEBI:456215"/>
    </ligand>
</feature>
<comment type="catalytic activity">
    <reaction evidence="15 17 19">
        <text>(6S)-NADHX + ADP = AMP + phosphate + NADH + H(+)</text>
        <dbReference type="Rhea" id="RHEA:32223"/>
        <dbReference type="ChEBI" id="CHEBI:15378"/>
        <dbReference type="ChEBI" id="CHEBI:43474"/>
        <dbReference type="ChEBI" id="CHEBI:57945"/>
        <dbReference type="ChEBI" id="CHEBI:64074"/>
        <dbReference type="ChEBI" id="CHEBI:456215"/>
        <dbReference type="ChEBI" id="CHEBI:456216"/>
        <dbReference type="EC" id="4.2.1.136"/>
    </reaction>
</comment>
<dbReference type="Gene3D" id="3.40.50.10260">
    <property type="entry name" value="YjeF N-terminal domain"/>
    <property type="match status" value="1"/>
</dbReference>
<dbReference type="Gene3D" id="3.40.1190.20">
    <property type="match status" value="1"/>
</dbReference>
<dbReference type="KEGG" id="nam:NAMH_1725"/>
<keyword evidence="9 18" id="KW-0630">Potassium</keyword>
<feature type="binding site" evidence="18">
    <location>
        <position position="146"/>
    </location>
    <ligand>
        <name>(6S)-NADPHX</name>
        <dbReference type="ChEBI" id="CHEBI:64076"/>
    </ligand>
</feature>
<dbReference type="InterPro" id="IPR030677">
    <property type="entry name" value="Nnr"/>
</dbReference>
<comment type="cofactor">
    <cofactor evidence="17">
        <name>Mg(2+)</name>
        <dbReference type="ChEBI" id="CHEBI:18420"/>
    </cofactor>
</comment>
<dbReference type="eggNOG" id="COG0062">
    <property type="taxonomic scope" value="Bacteria"/>
</dbReference>
<evidence type="ECO:0000256" key="11">
    <source>
        <dbReference type="ARBA" id="ARBA00023235"/>
    </source>
</evidence>
<dbReference type="NCBIfam" id="TIGR00197">
    <property type="entry name" value="yjeF_nterm"/>
    <property type="match status" value="1"/>
</dbReference>
<comment type="cofactor">
    <cofactor evidence="18 19">
        <name>K(+)</name>
        <dbReference type="ChEBI" id="CHEBI:29103"/>
    </cofactor>
    <text evidence="18 19">Binds 1 potassium ion per subunit.</text>
</comment>
<keyword evidence="5 18" id="KW-0479">Metal-binding</keyword>
<evidence type="ECO:0000256" key="17">
    <source>
        <dbReference type="HAMAP-Rule" id="MF_01965"/>
    </source>
</evidence>
<gene>
    <name evidence="17" type="primary">nnrD</name>
    <name evidence="18" type="synonym">nnrE</name>
    <name evidence="22" type="ordered locus">NAMH_1725</name>
</gene>
<feature type="binding site" evidence="18">
    <location>
        <begin position="117"/>
        <end position="123"/>
    </location>
    <ligand>
        <name>(6S)-NADPHX</name>
        <dbReference type="ChEBI" id="CHEBI:64076"/>
    </ligand>
</feature>
<evidence type="ECO:0000256" key="14">
    <source>
        <dbReference type="ARBA" id="ARBA00025153"/>
    </source>
</evidence>
<dbReference type="STRING" id="598659.NAMH_1725"/>
<name>B9L6W8_NAUPA</name>
<evidence type="ECO:0000256" key="16">
    <source>
        <dbReference type="ARBA" id="ARBA00049209"/>
    </source>
</evidence>
<comment type="catalytic activity">
    <reaction evidence="1 18 19">
        <text>(6R)-NADHX = (6S)-NADHX</text>
        <dbReference type="Rhea" id="RHEA:32215"/>
        <dbReference type="ChEBI" id="CHEBI:64074"/>
        <dbReference type="ChEBI" id="CHEBI:64075"/>
        <dbReference type="EC" id="5.1.99.6"/>
    </reaction>
</comment>
<evidence type="ECO:0000256" key="4">
    <source>
        <dbReference type="ARBA" id="ARBA00009524"/>
    </source>
</evidence>
<evidence type="ECO:0000256" key="15">
    <source>
        <dbReference type="ARBA" id="ARBA00048238"/>
    </source>
</evidence>
<dbReference type="GO" id="GO:0046496">
    <property type="term" value="P:nicotinamide nucleotide metabolic process"/>
    <property type="evidence" value="ECO:0007669"/>
    <property type="project" value="UniProtKB-UniRule"/>
</dbReference>
<keyword evidence="6 17" id="KW-0547">Nucleotide-binding</keyword>
<feature type="binding site" evidence="17">
    <location>
        <position position="407"/>
    </location>
    <ligand>
        <name>(6S)-NADPHX</name>
        <dbReference type="ChEBI" id="CHEBI:64076"/>
    </ligand>
</feature>
<comment type="function">
    <text evidence="14 19">Bifunctional enzyme that catalyzes the epimerization of the S- and R-forms of NAD(P)HX and the dehydration of the S-form of NAD(P)HX at the expense of ADP, which is converted to AMP. This allows the repair of both epimers of NAD(P)HX, a damaged form of NAD(P)H that is a result of enzymatic or heat-dependent hydration.</text>
</comment>
<dbReference type="GO" id="GO:0052855">
    <property type="term" value="F:ADP-dependent NAD(P)H-hydrate dehydratase activity"/>
    <property type="evidence" value="ECO:0007669"/>
    <property type="project" value="UniProtKB-UniRule"/>
</dbReference>
<dbReference type="PROSITE" id="PS51383">
    <property type="entry name" value="YJEF_C_3"/>
    <property type="match status" value="1"/>
</dbReference>
<dbReference type="PANTHER" id="PTHR12592">
    <property type="entry name" value="ATP-DEPENDENT (S)-NAD(P)H-HYDRATE DEHYDRATASE FAMILY MEMBER"/>
    <property type="match status" value="1"/>
</dbReference>
<comment type="similarity">
    <text evidence="4 19">In the C-terminal section; belongs to the NnrD/CARKD family.</text>
</comment>
<evidence type="ECO:0000259" key="21">
    <source>
        <dbReference type="PROSITE" id="PS51385"/>
    </source>
</evidence>
<dbReference type="InterPro" id="IPR036652">
    <property type="entry name" value="YjeF_N_dom_sf"/>
</dbReference>
<evidence type="ECO:0000256" key="19">
    <source>
        <dbReference type="PIRNR" id="PIRNR017184"/>
    </source>
</evidence>
<evidence type="ECO:0000256" key="9">
    <source>
        <dbReference type="ARBA" id="ARBA00022958"/>
    </source>
</evidence>
<dbReference type="GO" id="GO:0005524">
    <property type="term" value="F:ATP binding"/>
    <property type="evidence" value="ECO:0007669"/>
    <property type="project" value="UniProtKB-UniRule"/>
</dbReference>
<comment type="function">
    <text evidence="18">Catalyzes the epimerization of the S- and R-forms of NAD(P)HX, a damaged form of NAD(P)H that is a result of enzymatic or heat-dependent hydration. This is a prerequisite for the S-specific NAD(P)H-hydrate dehydratase to allow the repair of both epimers of NAD(P)HX.</text>
</comment>
<dbReference type="OrthoDB" id="9806925at2"/>
<comment type="catalytic activity">
    <reaction evidence="16 17 19">
        <text>(6S)-NADPHX + ADP = AMP + phosphate + NADPH + H(+)</text>
        <dbReference type="Rhea" id="RHEA:32235"/>
        <dbReference type="ChEBI" id="CHEBI:15378"/>
        <dbReference type="ChEBI" id="CHEBI:43474"/>
        <dbReference type="ChEBI" id="CHEBI:57783"/>
        <dbReference type="ChEBI" id="CHEBI:64076"/>
        <dbReference type="ChEBI" id="CHEBI:456215"/>
        <dbReference type="ChEBI" id="CHEBI:456216"/>
        <dbReference type="EC" id="4.2.1.136"/>
    </reaction>
</comment>
<feature type="domain" description="YjeF C-terminal" evidence="20">
    <location>
        <begin position="210"/>
        <end position="459"/>
    </location>
</feature>
<dbReference type="SUPFAM" id="SSF53613">
    <property type="entry name" value="Ribokinase-like"/>
    <property type="match status" value="1"/>
</dbReference>
<dbReference type="GO" id="GO:0110051">
    <property type="term" value="P:metabolite repair"/>
    <property type="evidence" value="ECO:0007669"/>
    <property type="project" value="TreeGrafter"/>
</dbReference>
<dbReference type="InterPro" id="IPR017953">
    <property type="entry name" value="Carbohydrate_kinase_pred_CS"/>
</dbReference>
<dbReference type="SUPFAM" id="SSF64153">
    <property type="entry name" value="YjeF N-terminal domain-like"/>
    <property type="match status" value="1"/>
</dbReference>
<evidence type="ECO:0000256" key="1">
    <source>
        <dbReference type="ARBA" id="ARBA00000013"/>
    </source>
</evidence>
<keyword evidence="23" id="KW-1185">Reference proteome</keyword>
<dbReference type="InterPro" id="IPR029056">
    <property type="entry name" value="Ribokinase-like"/>
</dbReference>
<evidence type="ECO:0000256" key="12">
    <source>
        <dbReference type="ARBA" id="ARBA00023239"/>
    </source>
</evidence>
<evidence type="ECO:0000313" key="23">
    <source>
        <dbReference type="Proteomes" id="UP000000448"/>
    </source>
</evidence>
<dbReference type="HAMAP" id="MF_01966">
    <property type="entry name" value="NADHX_epimerase"/>
    <property type="match status" value="1"/>
</dbReference>
<feature type="binding site" evidence="17">
    <location>
        <position position="243"/>
    </location>
    <ligand>
        <name>(6S)-NADPHX</name>
        <dbReference type="ChEBI" id="CHEBI:64076"/>
    </ligand>
</feature>
<dbReference type="InterPro" id="IPR000631">
    <property type="entry name" value="CARKD"/>
</dbReference>
<dbReference type="HOGENOM" id="CLU_024853_4_2_7"/>
<comment type="similarity">
    <text evidence="3 19">In the N-terminal section; belongs to the NnrE/AIBP family.</text>
</comment>
<dbReference type="InterPro" id="IPR004443">
    <property type="entry name" value="YjeF_N_dom"/>
</dbReference>
<dbReference type="PROSITE" id="PS51385">
    <property type="entry name" value="YJEF_N"/>
    <property type="match status" value="1"/>
</dbReference>
<feature type="binding site" evidence="18">
    <location>
        <begin position="56"/>
        <end position="60"/>
    </location>
    <ligand>
        <name>(6S)-NADPHX</name>
        <dbReference type="ChEBI" id="CHEBI:64076"/>
    </ligand>
</feature>
<dbReference type="EC" id="4.2.1.136" evidence="19"/>
<dbReference type="CDD" id="cd01171">
    <property type="entry name" value="YXKO-related"/>
    <property type="match status" value="1"/>
</dbReference>
<comment type="similarity">
    <text evidence="17">Belongs to the NnrD/CARKD family.</text>
</comment>
<keyword evidence="7 17" id="KW-0067">ATP-binding</keyword>
<proteinExistence type="inferred from homology"/>
<feature type="binding site" evidence="18">
    <location>
        <position position="149"/>
    </location>
    <ligand>
        <name>K(+)</name>
        <dbReference type="ChEBI" id="CHEBI:29103"/>
    </ligand>
</feature>
<dbReference type="EC" id="5.1.99.6" evidence="19"/>
<keyword evidence="12 17" id="KW-0456">Lyase</keyword>
<dbReference type="Pfam" id="PF01256">
    <property type="entry name" value="Carb_kinase"/>
    <property type="match status" value="1"/>
</dbReference>
<dbReference type="EMBL" id="CP001279">
    <property type="protein sequence ID" value="ACM93254.1"/>
    <property type="molecule type" value="Genomic_DNA"/>
</dbReference>
<feature type="binding site" evidence="18">
    <location>
        <position position="113"/>
    </location>
    <ligand>
        <name>K(+)</name>
        <dbReference type="ChEBI" id="CHEBI:29103"/>
    </ligand>
</feature>
<keyword evidence="8 17" id="KW-0521">NADP</keyword>
<evidence type="ECO:0000256" key="7">
    <source>
        <dbReference type="ARBA" id="ARBA00022840"/>
    </source>
</evidence>
<keyword evidence="13" id="KW-0511">Multifunctional enzyme</keyword>
<dbReference type="GO" id="GO:0052856">
    <property type="term" value="F:NAD(P)HX epimerase activity"/>
    <property type="evidence" value="ECO:0007669"/>
    <property type="project" value="UniProtKB-UniRule"/>
</dbReference>
<evidence type="ECO:0000313" key="22">
    <source>
        <dbReference type="EMBL" id="ACM93254.1"/>
    </source>
</evidence>
<feature type="domain" description="YjeF N-terminal" evidence="21">
    <location>
        <begin position="8"/>
        <end position="202"/>
    </location>
</feature>
<evidence type="ECO:0000256" key="18">
    <source>
        <dbReference type="HAMAP-Rule" id="MF_01966"/>
    </source>
</evidence>
<comment type="catalytic activity">
    <reaction evidence="2 18 19">
        <text>(6R)-NADPHX = (6S)-NADPHX</text>
        <dbReference type="Rhea" id="RHEA:32227"/>
        <dbReference type="ChEBI" id="CHEBI:64076"/>
        <dbReference type="ChEBI" id="CHEBI:64077"/>
        <dbReference type="EC" id="5.1.99.6"/>
    </reaction>
</comment>
<evidence type="ECO:0000256" key="8">
    <source>
        <dbReference type="ARBA" id="ARBA00022857"/>
    </source>
</evidence>
<comment type="subunit">
    <text evidence="17">Homotetramer.</text>
</comment>
<comment type="caution">
    <text evidence="17">Lacks conserved residue(s) required for the propagation of feature annotation.</text>
</comment>
<dbReference type="Proteomes" id="UP000000448">
    <property type="component" value="Chromosome"/>
</dbReference>
<feature type="binding site" evidence="17">
    <location>
        <position position="334"/>
    </location>
    <ligand>
        <name>(6S)-NADPHX</name>
        <dbReference type="ChEBI" id="CHEBI:64076"/>
    </ligand>
</feature>
<dbReference type="GO" id="GO:0046872">
    <property type="term" value="F:metal ion binding"/>
    <property type="evidence" value="ECO:0007669"/>
    <property type="project" value="UniProtKB-UniRule"/>
</dbReference>